<feature type="non-terminal residue" evidence="2">
    <location>
        <position position="63"/>
    </location>
</feature>
<protein>
    <submittedName>
        <fullName evidence="2">PRRT1 isoform 6</fullName>
    </submittedName>
</protein>
<reference evidence="2 3" key="1">
    <citation type="submission" date="2017-12" db="EMBL/GenBank/DDBJ databases">
        <title>High-resolution comparative analysis of great ape genomes.</title>
        <authorList>
            <person name="Pollen A."/>
            <person name="Hastie A."/>
            <person name="Hormozdiari F."/>
            <person name="Dougherty M."/>
            <person name="Liu R."/>
            <person name="Chaisson M."/>
            <person name="Hoppe E."/>
            <person name="Hill C."/>
            <person name="Pang A."/>
            <person name="Hillier L."/>
            <person name="Baker C."/>
            <person name="Armstrong J."/>
            <person name="Shendure J."/>
            <person name="Paten B."/>
            <person name="Wilson R."/>
            <person name="Chao H."/>
            <person name="Schneider V."/>
            <person name="Ventura M."/>
            <person name="Kronenberg Z."/>
            <person name="Murali S."/>
            <person name="Gordon D."/>
            <person name="Cantsilieris S."/>
            <person name="Munson K."/>
            <person name="Nelson B."/>
            <person name="Raja A."/>
            <person name="Underwood J."/>
            <person name="Diekhans M."/>
            <person name="Fiddes I."/>
            <person name="Haussler D."/>
            <person name="Eichler E."/>
        </authorList>
    </citation>
    <scope>NUCLEOTIDE SEQUENCE [LARGE SCALE GENOMIC DNA]</scope>
    <source>
        <strain evidence="2">Yerkes chimp pedigree #C0471</strain>
    </source>
</reference>
<evidence type="ECO:0000256" key="1">
    <source>
        <dbReference type="SAM" id="MobiDB-lite"/>
    </source>
</evidence>
<accession>A0A2J8NY79</accession>
<feature type="non-terminal residue" evidence="2">
    <location>
        <position position="1"/>
    </location>
</feature>
<organism evidence="2 3">
    <name type="scientific">Pan troglodytes</name>
    <name type="common">Chimpanzee</name>
    <dbReference type="NCBI Taxonomy" id="9598"/>
    <lineage>
        <taxon>Eukaryota</taxon>
        <taxon>Metazoa</taxon>
        <taxon>Chordata</taxon>
        <taxon>Craniata</taxon>
        <taxon>Vertebrata</taxon>
        <taxon>Euteleostomi</taxon>
        <taxon>Mammalia</taxon>
        <taxon>Eutheria</taxon>
        <taxon>Euarchontoglires</taxon>
        <taxon>Primates</taxon>
        <taxon>Haplorrhini</taxon>
        <taxon>Catarrhini</taxon>
        <taxon>Hominidae</taxon>
        <taxon>Pan</taxon>
    </lineage>
</organism>
<feature type="region of interest" description="Disordered" evidence="1">
    <location>
        <begin position="1"/>
        <end position="63"/>
    </location>
</feature>
<sequence length="63" mass="6385">KPGTQTPAPAKDPHSGCRDPVPARPQACHPKSQETRFEGPLPPPPPAAAAPPPPAPAQTAQAP</sequence>
<evidence type="ECO:0000313" key="3">
    <source>
        <dbReference type="Proteomes" id="UP000236370"/>
    </source>
</evidence>
<name>A0A2J8NY79_PANTR</name>
<dbReference type="EMBL" id="NBAG03000221">
    <property type="protein sequence ID" value="PNI76725.1"/>
    <property type="molecule type" value="Genomic_DNA"/>
</dbReference>
<proteinExistence type="predicted"/>
<dbReference type="AlphaFoldDB" id="A0A2J8NY79"/>
<comment type="caution">
    <text evidence="2">The sequence shown here is derived from an EMBL/GenBank/DDBJ whole genome shotgun (WGS) entry which is preliminary data.</text>
</comment>
<evidence type="ECO:0000313" key="2">
    <source>
        <dbReference type="EMBL" id="PNI76725.1"/>
    </source>
</evidence>
<dbReference type="Proteomes" id="UP000236370">
    <property type="component" value="Unassembled WGS sequence"/>
</dbReference>
<feature type="compositionally biased region" description="Pro residues" evidence="1">
    <location>
        <begin position="40"/>
        <end position="56"/>
    </location>
</feature>
<gene>
    <name evidence="2" type="ORF">CK820_G0006913</name>
</gene>